<comment type="caution">
    <text evidence="1">The sequence shown here is derived from an EMBL/GenBank/DDBJ whole genome shotgun (WGS) entry which is preliminary data.</text>
</comment>
<dbReference type="PANTHER" id="PTHR34235:SF3">
    <property type="entry name" value="SLR1203 PROTEIN"/>
    <property type="match status" value="1"/>
</dbReference>
<reference evidence="2" key="1">
    <citation type="submission" date="2017-05" db="EMBL/GenBank/DDBJ databases">
        <title>Physiological properties and genetic analysis related to exopolysaccharide production of fresh-water unicellular cyanobacterium Aphanothece sacrum, Suizenji Nori, that has been cultured as a food source in Japan.</title>
        <authorList>
            <person name="Kanesaki Y."/>
            <person name="Yoshikawa S."/>
            <person name="Ohki K."/>
        </authorList>
    </citation>
    <scope>NUCLEOTIDE SEQUENCE [LARGE SCALE GENOMIC DNA]</scope>
    <source>
        <strain evidence="2">FPU1</strain>
    </source>
</reference>
<protein>
    <recommendedName>
        <fullName evidence="3">DUF29 domain-containing protein</fullName>
    </recommendedName>
</protein>
<dbReference type="AlphaFoldDB" id="A0A401IF06"/>
<dbReference type="EMBL" id="BDQK01000005">
    <property type="protein sequence ID" value="GBF79853.1"/>
    <property type="molecule type" value="Genomic_DNA"/>
</dbReference>
<dbReference type="InterPro" id="IPR002636">
    <property type="entry name" value="DUF29"/>
</dbReference>
<proteinExistence type="predicted"/>
<dbReference type="Gene3D" id="1.20.1220.20">
    <property type="entry name" value="Uncharcterised protein PF01724"/>
    <property type="match status" value="1"/>
</dbReference>
<accession>A0A401IF06</accession>
<dbReference type="Proteomes" id="UP000287247">
    <property type="component" value="Unassembled WGS sequence"/>
</dbReference>
<name>A0A401IF06_APHSA</name>
<evidence type="ECO:0008006" key="3">
    <source>
        <dbReference type="Google" id="ProtNLM"/>
    </source>
</evidence>
<gene>
    <name evidence="1" type="ORF">AsFPU1_1253</name>
</gene>
<dbReference type="Pfam" id="PF01724">
    <property type="entry name" value="DUF29"/>
    <property type="match status" value="1"/>
</dbReference>
<keyword evidence="2" id="KW-1185">Reference proteome</keyword>
<dbReference type="PANTHER" id="PTHR34235">
    <property type="entry name" value="SLR1203 PROTEIN-RELATED"/>
    <property type="match status" value="1"/>
</dbReference>
<evidence type="ECO:0000313" key="1">
    <source>
        <dbReference type="EMBL" id="GBF79853.1"/>
    </source>
</evidence>
<sequence length="173" mass="20365">MSTSGYLCTLQNFHNSFYNSSFAIILEGTMNQNLYDRDYLLWLEKTVQLLTDGKLKELDIPNLIEEIKDMGISQKKALKSNLKVIFWHLLKYKYQPEKRSNSWLSTLFEHRDRLEEDFADSPSLKPFFLENFEQCYQKARKQASIETGLSIETFPINCPFTPEQVLDSEYLPE</sequence>
<organism evidence="1 2">
    <name type="scientific">Aphanothece sacrum FPU1</name>
    <dbReference type="NCBI Taxonomy" id="1920663"/>
    <lineage>
        <taxon>Bacteria</taxon>
        <taxon>Bacillati</taxon>
        <taxon>Cyanobacteriota</taxon>
        <taxon>Cyanophyceae</taxon>
        <taxon>Oscillatoriophycideae</taxon>
        <taxon>Chroococcales</taxon>
        <taxon>Aphanothecaceae</taxon>
        <taxon>Aphanothece</taxon>
    </lineage>
</organism>
<evidence type="ECO:0000313" key="2">
    <source>
        <dbReference type="Proteomes" id="UP000287247"/>
    </source>
</evidence>